<evidence type="ECO:0000313" key="3">
    <source>
        <dbReference type="Proteomes" id="UP000001357"/>
    </source>
</evidence>
<dbReference type="EMBL" id="CH991543">
    <property type="protein sequence ID" value="EDQ92696.1"/>
    <property type="molecule type" value="Genomic_DNA"/>
</dbReference>
<dbReference type="GeneID" id="5887662"/>
<feature type="transmembrane region" description="Helical" evidence="1">
    <location>
        <begin position="196"/>
        <end position="219"/>
    </location>
</feature>
<proteinExistence type="predicted"/>
<dbReference type="RefSeq" id="XP_001742458.1">
    <property type="nucleotide sequence ID" value="XM_001742406.1"/>
</dbReference>
<protein>
    <submittedName>
        <fullName evidence="2">Uncharacterized protein</fullName>
    </submittedName>
</protein>
<feature type="transmembrane region" description="Helical" evidence="1">
    <location>
        <begin position="35"/>
        <end position="54"/>
    </location>
</feature>
<accession>A9UR13</accession>
<organism evidence="2 3">
    <name type="scientific">Monosiga brevicollis</name>
    <name type="common">Choanoflagellate</name>
    <dbReference type="NCBI Taxonomy" id="81824"/>
    <lineage>
        <taxon>Eukaryota</taxon>
        <taxon>Choanoflagellata</taxon>
        <taxon>Craspedida</taxon>
        <taxon>Salpingoecidae</taxon>
        <taxon>Monosiga</taxon>
    </lineage>
</organism>
<feature type="transmembrane region" description="Helical" evidence="1">
    <location>
        <begin position="225"/>
        <end position="251"/>
    </location>
</feature>
<dbReference type="eggNOG" id="ENOG502QQTP">
    <property type="taxonomic scope" value="Eukaryota"/>
</dbReference>
<dbReference type="OMA" id="LVIQWIF"/>
<sequence>MASHGRRDQLSHTGDRTATEVVVALIKKPAVATGLSLWLLGLYFCLFAAAPVTITPEMERNFFNELDAAQRIPGLAKAEADLSAIEAEMDAYKVWFWRFRPEYRARVEALQPEYDQIYATYSELDTQRRQQIADAQGKLGVWSEFAVMDVRQRFWDLMGMSKDSAKRSTFYGALFSIGRRDEDLVSFLLRMFIDFIISWIMALVMATIFFVGVVIDVIIAYQASFLSAIAFFAVAMLGAAAMVATFIFLLASPVIVPLTIATVWPERLRGFTRTAPSYLHEPRRPHQD</sequence>
<gene>
    <name evidence="2" type="ORF">MONBRDRAFT_22587</name>
</gene>
<reference evidence="2 3" key="1">
    <citation type="journal article" date="2008" name="Nature">
        <title>The genome of the choanoflagellate Monosiga brevicollis and the origin of metazoans.</title>
        <authorList>
            <consortium name="JGI Sequencing"/>
            <person name="King N."/>
            <person name="Westbrook M.J."/>
            <person name="Young S.L."/>
            <person name="Kuo A."/>
            <person name="Abedin M."/>
            <person name="Chapman J."/>
            <person name="Fairclough S."/>
            <person name="Hellsten U."/>
            <person name="Isogai Y."/>
            <person name="Letunic I."/>
            <person name="Marr M."/>
            <person name="Pincus D."/>
            <person name="Putnam N."/>
            <person name="Rokas A."/>
            <person name="Wright K.J."/>
            <person name="Zuzow R."/>
            <person name="Dirks W."/>
            <person name="Good M."/>
            <person name="Goodstein D."/>
            <person name="Lemons D."/>
            <person name="Li W."/>
            <person name="Lyons J.B."/>
            <person name="Morris A."/>
            <person name="Nichols S."/>
            <person name="Richter D.J."/>
            <person name="Salamov A."/>
            <person name="Bork P."/>
            <person name="Lim W.A."/>
            <person name="Manning G."/>
            <person name="Miller W.T."/>
            <person name="McGinnis W."/>
            <person name="Shapiro H."/>
            <person name="Tjian R."/>
            <person name="Grigoriev I.V."/>
            <person name="Rokhsar D."/>
        </authorList>
    </citation>
    <scope>NUCLEOTIDE SEQUENCE [LARGE SCALE GENOMIC DNA]</scope>
    <source>
        <strain evidence="3">MX1 / ATCC 50154</strain>
    </source>
</reference>
<keyword evidence="1" id="KW-1133">Transmembrane helix</keyword>
<evidence type="ECO:0000256" key="1">
    <source>
        <dbReference type="SAM" id="Phobius"/>
    </source>
</evidence>
<dbReference type="KEGG" id="mbr:MONBRDRAFT_22587"/>
<keyword evidence="3" id="KW-1185">Reference proteome</keyword>
<dbReference type="InParanoid" id="A9UR13"/>
<keyword evidence="1" id="KW-0472">Membrane</keyword>
<evidence type="ECO:0000313" key="2">
    <source>
        <dbReference type="EMBL" id="EDQ92696.1"/>
    </source>
</evidence>
<name>A9UR13_MONBE</name>
<dbReference type="AlphaFoldDB" id="A9UR13"/>
<dbReference type="Proteomes" id="UP000001357">
    <property type="component" value="Unassembled WGS sequence"/>
</dbReference>
<keyword evidence="1" id="KW-0812">Transmembrane</keyword>